<comment type="similarity">
    <text evidence="1">Belongs to the SNF7 family.</text>
</comment>
<dbReference type="InterPro" id="IPR005024">
    <property type="entry name" value="Snf7_fam"/>
</dbReference>
<evidence type="ECO:0000313" key="3">
    <source>
        <dbReference type="EMBL" id="MBY05602.1"/>
    </source>
</evidence>
<dbReference type="KEGG" id="oti:135400818"/>
<dbReference type="GeneID" id="135400818"/>
<accession>A0A2R5L7Z0</accession>
<evidence type="ECO:0000256" key="1">
    <source>
        <dbReference type="ARBA" id="ARBA00006190"/>
    </source>
</evidence>
<feature type="compositionally biased region" description="Basic and acidic residues" evidence="2">
    <location>
        <begin position="17"/>
        <end position="40"/>
    </location>
</feature>
<protein>
    <submittedName>
        <fullName evidence="3">Putative vacuolar assembly/sorting protein did4</fullName>
    </submittedName>
</protein>
<dbReference type="CTD" id="25978"/>
<dbReference type="Pfam" id="PF03357">
    <property type="entry name" value="Snf7"/>
    <property type="match status" value="1"/>
</dbReference>
<feature type="region of interest" description="Disordered" evidence="2">
    <location>
        <begin position="1"/>
        <end position="40"/>
    </location>
</feature>
<feature type="region of interest" description="Disordered" evidence="2">
    <location>
        <begin position="176"/>
        <end position="212"/>
    </location>
</feature>
<dbReference type="EMBL" id="GGLE01001476">
    <property type="protein sequence ID" value="MBY05602.1"/>
    <property type="molecule type" value="Transcribed_RNA"/>
</dbReference>
<dbReference type="Gene3D" id="6.10.140.1230">
    <property type="match status" value="1"/>
</dbReference>
<organism evidence="3">
    <name type="scientific">Ornithodoros turicata</name>
    <dbReference type="NCBI Taxonomy" id="34597"/>
    <lineage>
        <taxon>Eukaryota</taxon>
        <taxon>Metazoa</taxon>
        <taxon>Ecdysozoa</taxon>
        <taxon>Arthropoda</taxon>
        <taxon>Chelicerata</taxon>
        <taxon>Arachnida</taxon>
        <taxon>Acari</taxon>
        <taxon>Parasitiformes</taxon>
        <taxon>Ixodida</taxon>
        <taxon>Ixodoidea</taxon>
        <taxon>Argasidae</taxon>
        <taxon>Ornithodorinae</taxon>
        <taxon>Ornithodoros</taxon>
    </lineage>
</organism>
<sequence length="212" mass="23726">MDIFGKKPTPAEQMRQQNRDLRKTQRDIERDRRGLEKQEKQLELDIKKAAKQGDKNLCTILAKQLVQCRKQKARTYTASSKVQAVGAQCKTMHASSKLAGAMATTAKTMGTVNKQLKPEQLMKNMQEFEKQSMKMGMTEEMVDETLNSILDESGDEEEQDAVVTQVLDEIGIELSGKLAEAPSARADPLGSTSKARLPTDDEIERQLAQLRT</sequence>
<evidence type="ECO:0000256" key="2">
    <source>
        <dbReference type="SAM" id="MobiDB-lite"/>
    </source>
</evidence>
<dbReference type="RefSeq" id="XP_064488817.1">
    <property type="nucleotide sequence ID" value="XM_064632747.1"/>
</dbReference>
<name>A0A2R5L7Z0_9ACAR</name>
<dbReference type="AlphaFoldDB" id="A0A2R5L7Z0"/>
<proteinExistence type="inferred from homology"/>
<dbReference type="GO" id="GO:0007034">
    <property type="term" value="P:vacuolar transport"/>
    <property type="evidence" value="ECO:0007669"/>
    <property type="project" value="InterPro"/>
</dbReference>
<reference evidence="3" key="1">
    <citation type="submission" date="2018-03" db="EMBL/GenBank/DDBJ databases">
        <title>The relapsing fever spirochete Borrelia turicatae persists in the highly oxidative environment of its soft-bodied tick vector.</title>
        <authorList>
            <person name="Bourret T.J."/>
            <person name="Boyle W.K."/>
            <person name="Valenzuela J.G."/>
            <person name="Oliveira F."/>
            <person name="Lopez J.E."/>
        </authorList>
    </citation>
    <scope>NUCLEOTIDE SEQUENCE</scope>
    <source>
        <strain evidence="3">Kansas strain/isolate</strain>
        <tissue evidence="3">Salivary glands</tissue>
    </source>
</reference>
<dbReference type="RefSeq" id="XP_064488818.1">
    <property type="nucleotide sequence ID" value="XM_064632748.1"/>
</dbReference>
<dbReference type="PANTHER" id="PTHR10476">
    <property type="entry name" value="CHARGED MULTIVESICULAR BODY PROTEIN"/>
    <property type="match status" value="1"/>
</dbReference>